<keyword evidence="4" id="KW-0804">Transcription</keyword>
<dbReference type="Gene3D" id="1.10.10.10">
    <property type="entry name" value="Winged helix-like DNA-binding domain superfamily/Winged helix DNA-binding domain"/>
    <property type="match status" value="1"/>
</dbReference>
<dbReference type="SUPFAM" id="SSF53850">
    <property type="entry name" value="Periplasmic binding protein-like II"/>
    <property type="match status" value="1"/>
</dbReference>
<dbReference type="InterPro" id="IPR036388">
    <property type="entry name" value="WH-like_DNA-bd_sf"/>
</dbReference>
<dbReference type="PANTHER" id="PTHR30126">
    <property type="entry name" value="HTH-TYPE TRANSCRIPTIONAL REGULATOR"/>
    <property type="match status" value="1"/>
</dbReference>
<dbReference type="SUPFAM" id="SSF46785">
    <property type="entry name" value="Winged helix' DNA-binding domain"/>
    <property type="match status" value="1"/>
</dbReference>
<dbReference type="Pfam" id="PF00126">
    <property type="entry name" value="HTH_1"/>
    <property type="match status" value="1"/>
</dbReference>
<dbReference type="Proteomes" id="UP001500897">
    <property type="component" value="Unassembled WGS sequence"/>
</dbReference>
<evidence type="ECO:0000256" key="3">
    <source>
        <dbReference type="ARBA" id="ARBA00023125"/>
    </source>
</evidence>
<dbReference type="InterPro" id="IPR036390">
    <property type="entry name" value="WH_DNA-bd_sf"/>
</dbReference>
<dbReference type="Gene3D" id="3.40.190.10">
    <property type="entry name" value="Periplasmic binding protein-like II"/>
    <property type="match status" value="2"/>
</dbReference>
<dbReference type="InterPro" id="IPR005119">
    <property type="entry name" value="LysR_subst-bd"/>
</dbReference>
<evidence type="ECO:0000313" key="7">
    <source>
        <dbReference type="Proteomes" id="UP001500897"/>
    </source>
</evidence>
<evidence type="ECO:0000256" key="2">
    <source>
        <dbReference type="ARBA" id="ARBA00023015"/>
    </source>
</evidence>
<sequence>MDSHLLRTLVTVARLGSFSAAALELGYTQSAVSQQIAALEGELGAPLLHRRPVGPTEAGERMIEHARLLLERMDAARADVRRLSGPERPELLLATSPLGLDATVARALARVREAEPRLRIRVRVLPRRAVAVEVAAGRCAIGVTDGYTAPGGPLALGDLGPVRQAGLGEQPCAVLCPAGHPLRRRTAVDLDRLADASWLDASGIAAPLADLRALTGGAFPAAAGYEGQDATALLTLCATGHGLAVLPHTLAAGTGAPAGTVALPVRTPRLVHRREALFTPALDGPARALLDALPRGG</sequence>
<protein>
    <submittedName>
        <fullName evidence="6">LysR family transcriptional regulator</fullName>
    </submittedName>
</protein>
<organism evidence="6 7">
    <name type="scientific">Kitasatospora saccharophila</name>
    <dbReference type="NCBI Taxonomy" id="407973"/>
    <lineage>
        <taxon>Bacteria</taxon>
        <taxon>Bacillati</taxon>
        <taxon>Actinomycetota</taxon>
        <taxon>Actinomycetes</taxon>
        <taxon>Kitasatosporales</taxon>
        <taxon>Streptomycetaceae</taxon>
        <taxon>Kitasatospora</taxon>
    </lineage>
</organism>
<accession>A0ABN2WJC7</accession>
<dbReference type="PROSITE" id="PS50931">
    <property type="entry name" value="HTH_LYSR"/>
    <property type="match status" value="1"/>
</dbReference>
<evidence type="ECO:0000313" key="6">
    <source>
        <dbReference type="EMBL" id="GAA2093674.1"/>
    </source>
</evidence>
<keyword evidence="7" id="KW-1185">Reference proteome</keyword>
<dbReference type="RefSeq" id="WP_344551640.1">
    <property type="nucleotide sequence ID" value="NZ_BAAANS010000010.1"/>
</dbReference>
<evidence type="ECO:0000259" key="5">
    <source>
        <dbReference type="PROSITE" id="PS50931"/>
    </source>
</evidence>
<evidence type="ECO:0000256" key="1">
    <source>
        <dbReference type="ARBA" id="ARBA00009437"/>
    </source>
</evidence>
<dbReference type="Pfam" id="PF03466">
    <property type="entry name" value="LysR_substrate"/>
    <property type="match status" value="1"/>
</dbReference>
<evidence type="ECO:0000256" key="4">
    <source>
        <dbReference type="ARBA" id="ARBA00023163"/>
    </source>
</evidence>
<feature type="domain" description="HTH lysR-type" evidence="5">
    <location>
        <begin position="1"/>
        <end position="56"/>
    </location>
</feature>
<dbReference type="PRINTS" id="PR00039">
    <property type="entry name" value="HTHLYSR"/>
</dbReference>
<comment type="caution">
    <text evidence="6">The sequence shown here is derived from an EMBL/GenBank/DDBJ whole genome shotgun (WGS) entry which is preliminary data.</text>
</comment>
<name>A0ABN2WJC7_9ACTN</name>
<comment type="similarity">
    <text evidence="1">Belongs to the LysR transcriptional regulatory family.</text>
</comment>
<gene>
    <name evidence="6" type="ORF">GCM10009759_20550</name>
</gene>
<dbReference type="InterPro" id="IPR000847">
    <property type="entry name" value="LysR_HTH_N"/>
</dbReference>
<keyword evidence="2" id="KW-0805">Transcription regulation</keyword>
<reference evidence="6 7" key="1">
    <citation type="journal article" date="2019" name="Int. J. Syst. Evol. Microbiol.">
        <title>The Global Catalogue of Microorganisms (GCM) 10K type strain sequencing project: providing services to taxonomists for standard genome sequencing and annotation.</title>
        <authorList>
            <consortium name="The Broad Institute Genomics Platform"/>
            <consortium name="The Broad Institute Genome Sequencing Center for Infectious Disease"/>
            <person name="Wu L."/>
            <person name="Ma J."/>
        </authorList>
    </citation>
    <scope>NUCLEOTIDE SEQUENCE [LARGE SCALE GENOMIC DNA]</scope>
    <source>
        <strain evidence="6 7">JCM 14559</strain>
    </source>
</reference>
<dbReference type="PANTHER" id="PTHR30126:SF39">
    <property type="entry name" value="HTH-TYPE TRANSCRIPTIONAL REGULATOR CYSL"/>
    <property type="match status" value="1"/>
</dbReference>
<proteinExistence type="inferred from homology"/>
<dbReference type="EMBL" id="BAAANS010000010">
    <property type="protein sequence ID" value="GAA2093674.1"/>
    <property type="molecule type" value="Genomic_DNA"/>
</dbReference>
<keyword evidence="3" id="KW-0238">DNA-binding</keyword>